<evidence type="ECO:0000313" key="6">
    <source>
        <dbReference type="EMBL" id="GCE18689.1"/>
    </source>
</evidence>
<dbReference type="AlphaFoldDB" id="A0A402AHW3"/>
<organism evidence="6 7">
    <name type="scientific">Dictyobacter kobayashii</name>
    <dbReference type="NCBI Taxonomy" id="2014872"/>
    <lineage>
        <taxon>Bacteria</taxon>
        <taxon>Bacillati</taxon>
        <taxon>Chloroflexota</taxon>
        <taxon>Ktedonobacteria</taxon>
        <taxon>Ktedonobacterales</taxon>
        <taxon>Dictyobacteraceae</taxon>
        <taxon>Dictyobacter</taxon>
    </lineage>
</organism>
<dbReference type="InterPro" id="IPR001091">
    <property type="entry name" value="RM_Methyltransferase"/>
</dbReference>
<dbReference type="PANTHER" id="PTHR13370:SF3">
    <property type="entry name" value="TRNA (GUANINE(10)-N2)-METHYLTRANSFERASE HOMOLOG"/>
    <property type="match status" value="1"/>
</dbReference>
<dbReference type="Proteomes" id="UP000287188">
    <property type="component" value="Unassembled WGS sequence"/>
</dbReference>
<dbReference type="GO" id="GO:0003677">
    <property type="term" value="F:DNA binding"/>
    <property type="evidence" value="ECO:0007669"/>
    <property type="project" value="InterPro"/>
</dbReference>
<comment type="caution">
    <text evidence="6">The sequence shown here is derived from an EMBL/GenBank/DDBJ whole genome shotgun (WGS) entry which is preliminary data.</text>
</comment>
<sequence length="556" mass="63455">MTSQPITENTLFYGDNLDILRQYIADNSVDLVYLDPPFNSSRNYNVLFKDESGKDSESQITAFEDTWHWNQAAEQTYNDLVTDSAPHVSKMMEALRDSIGTNQMMAYLVMMASRLVELHRVLKSTGSLYLHCDPTASHYLKIILDVIFSPQNFRNEIIWKRQSAHSDAKYKFADVADIILFYVKSKEAKFNPQYGQHDATYVEKFYRFDDNDGRGLYRLDNIASPNPRPNMMYEWLGFSWPQKGWRYQRETMQRLHDEGRIYYPRHKDGTFDTTKRPAIKRYLQEQEGSIITNVWIDIHPLHSSDAERLGYPTQKPLSLLERIISASSKPGDVVLDPFCGCGTAIAAAQKLDRKWIGVDITHLSIALQKYRLEAMFPSIKFKVRGEPTDLGAARQLAQEDRYQFQWWALSLVRAKPLGGQDGSKEGKKGKDKGIDGVIAFIDDVTGKAKRVLVQVKSGHVKSGDIRDLRGTIQREQAAIGAFITLESPSRDMITESVSAGFYHSVGWGQDYPRIQILTIDDLLHGRAQLKMPPQFGTFKQASRVQRSIAEQPELFG</sequence>
<evidence type="ECO:0000313" key="7">
    <source>
        <dbReference type="Proteomes" id="UP000287188"/>
    </source>
</evidence>
<dbReference type="EMBL" id="BIFS01000001">
    <property type="protein sequence ID" value="GCE18689.1"/>
    <property type="molecule type" value="Genomic_DNA"/>
</dbReference>
<keyword evidence="6" id="KW-0255">Endonuclease</keyword>
<dbReference type="RefSeq" id="WP_126550193.1">
    <property type="nucleotide sequence ID" value="NZ_BIFS01000001.1"/>
</dbReference>
<dbReference type="Pfam" id="PF01555">
    <property type="entry name" value="N6_N4_Mtase"/>
    <property type="match status" value="1"/>
</dbReference>
<feature type="domain" description="NACHT-associated inactive Restriction Endonuclease 1 sensor" evidence="5">
    <location>
        <begin position="425"/>
        <end position="523"/>
    </location>
</feature>
<dbReference type="Gene3D" id="3.40.50.150">
    <property type="entry name" value="Vaccinia Virus protein VP39"/>
    <property type="match status" value="1"/>
</dbReference>
<keyword evidence="6" id="KW-0540">Nuclease</keyword>
<comment type="similarity">
    <text evidence="1">Belongs to the N(4)/N(6)-methyltransferase family.</text>
</comment>
<keyword evidence="6" id="KW-0378">Hydrolase</keyword>
<reference evidence="7" key="1">
    <citation type="submission" date="2018-12" db="EMBL/GenBank/DDBJ databases">
        <title>Tengunoibacter tsumagoiensis gen. nov., sp. nov., Dictyobacter kobayashii sp. nov., D. alpinus sp. nov., and D. joshuensis sp. nov. and description of Dictyobacteraceae fam. nov. within the order Ktedonobacterales isolated from Tengu-no-mugimeshi.</title>
        <authorList>
            <person name="Wang C.M."/>
            <person name="Zheng Y."/>
            <person name="Sakai Y."/>
            <person name="Toyoda A."/>
            <person name="Minakuchi Y."/>
            <person name="Abe K."/>
            <person name="Yokota A."/>
            <person name="Yabe S."/>
        </authorList>
    </citation>
    <scope>NUCLEOTIDE SEQUENCE [LARGE SCALE GENOMIC DNA]</scope>
    <source>
        <strain evidence="7">Uno11</strain>
    </source>
</reference>
<dbReference type="GO" id="GO:0032259">
    <property type="term" value="P:methylation"/>
    <property type="evidence" value="ECO:0007669"/>
    <property type="project" value="UniProtKB-KW"/>
</dbReference>
<dbReference type="Pfam" id="PF22722">
    <property type="entry name" value="NA-iREase1"/>
    <property type="match status" value="1"/>
</dbReference>
<dbReference type="InterPro" id="IPR011856">
    <property type="entry name" value="tRNA_endonuc-like_dom_sf"/>
</dbReference>
<dbReference type="PROSITE" id="PS00092">
    <property type="entry name" value="N6_MTASE"/>
    <property type="match status" value="1"/>
</dbReference>
<evidence type="ECO:0000256" key="1">
    <source>
        <dbReference type="ARBA" id="ARBA00006594"/>
    </source>
</evidence>
<dbReference type="Gene3D" id="3.40.1350.10">
    <property type="match status" value="1"/>
</dbReference>
<dbReference type="SUPFAM" id="SSF53335">
    <property type="entry name" value="S-adenosyl-L-methionine-dependent methyltransferases"/>
    <property type="match status" value="1"/>
</dbReference>
<keyword evidence="7" id="KW-1185">Reference proteome</keyword>
<proteinExistence type="inferred from homology"/>
<gene>
    <name evidence="6" type="ORF">KDK_24890</name>
</gene>
<dbReference type="PRINTS" id="PR00508">
    <property type="entry name" value="S21N4MTFRASE"/>
</dbReference>
<dbReference type="InterPro" id="IPR002052">
    <property type="entry name" value="DNA_methylase_N6_adenine_CS"/>
</dbReference>
<dbReference type="OrthoDB" id="9800801at2"/>
<dbReference type="GO" id="GO:0008170">
    <property type="term" value="F:N-methyltransferase activity"/>
    <property type="evidence" value="ECO:0007669"/>
    <property type="project" value="InterPro"/>
</dbReference>
<keyword evidence="2" id="KW-0489">Methyltransferase</keyword>
<protein>
    <submittedName>
        <fullName evidence="6">Restriction endonuclease subunit M</fullName>
    </submittedName>
</protein>
<dbReference type="PANTHER" id="PTHR13370">
    <property type="entry name" value="RNA METHYLASE-RELATED"/>
    <property type="match status" value="1"/>
</dbReference>
<name>A0A402AHW3_9CHLR</name>
<evidence type="ECO:0000256" key="2">
    <source>
        <dbReference type="ARBA" id="ARBA00022603"/>
    </source>
</evidence>
<dbReference type="InterPro" id="IPR002941">
    <property type="entry name" value="DNA_methylase_N4/N6"/>
</dbReference>
<feature type="domain" description="DNA methylase N-4/N-6" evidence="4">
    <location>
        <begin position="29"/>
        <end position="361"/>
    </location>
</feature>
<keyword evidence="3" id="KW-0808">Transferase</keyword>
<evidence type="ECO:0000256" key="3">
    <source>
        <dbReference type="ARBA" id="ARBA00022679"/>
    </source>
</evidence>
<evidence type="ECO:0000259" key="5">
    <source>
        <dbReference type="Pfam" id="PF22722"/>
    </source>
</evidence>
<accession>A0A402AHW3</accession>
<dbReference type="InterPro" id="IPR029063">
    <property type="entry name" value="SAM-dependent_MTases_sf"/>
</dbReference>
<dbReference type="InterPro" id="IPR054557">
    <property type="entry name" value="NA-iREase1_dom"/>
</dbReference>
<evidence type="ECO:0000259" key="4">
    <source>
        <dbReference type="Pfam" id="PF01555"/>
    </source>
</evidence>
<dbReference type="GO" id="GO:0005737">
    <property type="term" value="C:cytoplasm"/>
    <property type="evidence" value="ECO:0007669"/>
    <property type="project" value="TreeGrafter"/>
</dbReference>
<dbReference type="GO" id="GO:0004519">
    <property type="term" value="F:endonuclease activity"/>
    <property type="evidence" value="ECO:0007669"/>
    <property type="project" value="UniProtKB-KW"/>
</dbReference>